<dbReference type="RefSeq" id="WP_123016681.1">
    <property type="nucleotide sequence ID" value="NZ_AP024911.1"/>
</dbReference>
<feature type="domain" description="CBM2" evidence="2">
    <location>
        <begin position="546"/>
        <end position="634"/>
    </location>
</feature>
<reference evidence="4" key="1">
    <citation type="journal article" date="2019" name="Int. J. Syst. Evol. Microbiol.">
        <title>The Global Catalogue of Microorganisms (GCM) 10K type strain sequencing project: providing services to taxonomists for standard genome sequencing and annotation.</title>
        <authorList>
            <consortium name="The Broad Institute Genomics Platform"/>
            <consortium name="The Broad Institute Genome Sequencing Center for Infectious Disease"/>
            <person name="Wu L."/>
            <person name="Ma J."/>
        </authorList>
    </citation>
    <scope>NUCLEOTIDE SEQUENCE [LARGE SCALE GENOMIC DNA]</scope>
    <source>
        <strain evidence="4">KCTC 62784</strain>
    </source>
</reference>
<keyword evidence="4" id="KW-1185">Reference proteome</keyword>
<dbReference type="Proteomes" id="UP001595384">
    <property type="component" value="Unassembled WGS sequence"/>
</dbReference>
<dbReference type="GO" id="GO:0016787">
    <property type="term" value="F:hydrolase activity"/>
    <property type="evidence" value="ECO:0007669"/>
    <property type="project" value="UniProtKB-KW"/>
</dbReference>
<evidence type="ECO:0000313" key="4">
    <source>
        <dbReference type="Proteomes" id="UP001595384"/>
    </source>
</evidence>
<dbReference type="SUPFAM" id="SSF51445">
    <property type="entry name" value="(Trans)glycosidases"/>
    <property type="match status" value="1"/>
</dbReference>
<dbReference type="SUPFAM" id="SSF49384">
    <property type="entry name" value="Carbohydrate-binding domain"/>
    <property type="match status" value="1"/>
</dbReference>
<dbReference type="SMART" id="SM00637">
    <property type="entry name" value="CBD_II"/>
    <property type="match status" value="1"/>
</dbReference>
<dbReference type="EMBL" id="JBHRSE010000073">
    <property type="protein sequence ID" value="MFC3024425.1"/>
    <property type="molecule type" value="Genomic_DNA"/>
</dbReference>
<comment type="caution">
    <text evidence="3">The sequence shown here is derived from an EMBL/GenBank/DDBJ whole genome shotgun (WGS) entry which is preliminary data.</text>
</comment>
<protein>
    <submittedName>
        <fullName evidence="3">Glycoside hydrolase family 44 protein</fullName>
    </submittedName>
</protein>
<dbReference type="InterPro" id="IPR001919">
    <property type="entry name" value="CBD2"/>
</dbReference>
<dbReference type="InterPro" id="IPR012291">
    <property type="entry name" value="CBM2_carb-bd_dom_sf"/>
</dbReference>
<dbReference type="InterPro" id="IPR008965">
    <property type="entry name" value="CBM2/CBM3_carb-bd_dom_sf"/>
</dbReference>
<sequence length="634" mass="69258">MMNVSSHRHGHVRPKILSVLIFAALASSAANAQVSIDYSISPDEETHQISELIYGTNHRMNMTGNENFGFYRLGGNRTTAYNWENNYSNAGSDWVHSSDTYMVPEGADETIPGITLTDFVDNDALGAKAMLTVPLAGYVAADKNGTVQEGEVAPSSRWIPAISKKNAPFSLTPDLTDNAVYTDEMVNFLVERYGLASDGGVFAYSLDNEPSLWSHTHSRIHPDKPGAKELLDRSVEAAQAVKGVDPTAMIFGPALYGFTAFVSLNDAPDWSNYSDQYHWFIDYYLAGMKAAGDASGMRLLDVLDLHWYSEARGDLRVTDGSADSLKDKNARMQAPRTLWDPDYQEDSWIAQWNMAELPLIPHIQDSIDAQYPGTKMAFTEYGFGGGDDITGAIAEADVLGIFGKYGVYAANSWILNDEETYLASAYRLYRNYDGENSTFGDTSVTATMSDKENSSIYASVDSETGLLHVIVLNKNMNESINGVFTIDSTTLYQSGKTYVLNADSVEIQDKGEVEVTNNQLNYDIPALSAYHFVFSTAEATDPTDPTDPGTDGVTVSVNIPQDGSASYCSDIVVTNGGSEAVEWNTTFDIEGSIYQLWNANWEQSGTTVTLSGVEWNKVLQPGASTSSIGFCANR</sequence>
<dbReference type="Gene3D" id="2.60.40.1180">
    <property type="entry name" value="Golgi alpha-mannosidase II"/>
    <property type="match status" value="1"/>
</dbReference>
<feature type="chain" id="PRO_5047341752" evidence="1">
    <location>
        <begin position="33"/>
        <end position="634"/>
    </location>
</feature>
<gene>
    <name evidence="3" type="ORF">ACFODT_11380</name>
</gene>
<dbReference type="InterPro" id="IPR024745">
    <property type="entry name" value="GH44_cat"/>
</dbReference>
<dbReference type="Gene3D" id="2.60.40.290">
    <property type="match status" value="1"/>
</dbReference>
<dbReference type="Pfam" id="PF00553">
    <property type="entry name" value="CBM_2"/>
    <property type="match status" value="1"/>
</dbReference>
<proteinExistence type="predicted"/>
<dbReference type="InterPro" id="IPR017853">
    <property type="entry name" value="GH"/>
</dbReference>
<dbReference type="InterPro" id="IPR013780">
    <property type="entry name" value="Glyco_hydro_b"/>
</dbReference>
<evidence type="ECO:0000256" key="1">
    <source>
        <dbReference type="SAM" id="SignalP"/>
    </source>
</evidence>
<dbReference type="Pfam" id="PF12891">
    <property type="entry name" value="Glyco_hydro_44"/>
    <property type="match status" value="1"/>
</dbReference>
<dbReference type="PROSITE" id="PS51173">
    <property type="entry name" value="CBM2"/>
    <property type="match status" value="1"/>
</dbReference>
<organism evidence="3 4">
    <name type="scientific">Vibrio zhugei</name>
    <dbReference type="NCBI Taxonomy" id="2479546"/>
    <lineage>
        <taxon>Bacteria</taxon>
        <taxon>Pseudomonadati</taxon>
        <taxon>Pseudomonadota</taxon>
        <taxon>Gammaproteobacteria</taxon>
        <taxon>Vibrionales</taxon>
        <taxon>Vibrionaceae</taxon>
        <taxon>Vibrio</taxon>
    </lineage>
</organism>
<evidence type="ECO:0000313" key="3">
    <source>
        <dbReference type="EMBL" id="MFC3024425.1"/>
    </source>
</evidence>
<evidence type="ECO:0000259" key="2">
    <source>
        <dbReference type="PROSITE" id="PS51173"/>
    </source>
</evidence>
<dbReference type="Gene3D" id="3.20.20.80">
    <property type="entry name" value="Glycosidases"/>
    <property type="match status" value="1"/>
</dbReference>
<accession>A0ABV7CD48</accession>
<name>A0ABV7CD48_9VIBR</name>
<feature type="signal peptide" evidence="1">
    <location>
        <begin position="1"/>
        <end position="32"/>
    </location>
</feature>
<keyword evidence="3" id="KW-0378">Hydrolase</keyword>
<keyword evidence="1" id="KW-0732">Signal</keyword>